<proteinExistence type="predicted"/>
<evidence type="ECO:0000313" key="1">
    <source>
        <dbReference type="EMBL" id="BBO36158.1"/>
    </source>
</evidence>
<keyword evidence="2" id="KW-1185">Reference proteome</keyword>
<name>A0A5K7XI87_9BACT</name>
<dbReference type="KEGG" id="lpav:PLANPX_5770"/>
<accession>A0A5K7XI87</accession>
<dbReference type="AlphaFoldDB" id="A0A5K7XI87"/>
<gene>
    <name evidence="1" type="ORF">PLANPX_5770</name>
</gene>
<organism evidence="1 2">
    <name type="scientific">Lacipirellula parvula</name>
    <dbReference type="NCBI Taxonomy" id="2650471"/>
    <lineage>
        <taxon>Bacteria</taxon>
        <taxon>Pseudomonadati</taxon>
        <taxon>Planctomycetota</taxon>
        <taxon>Planctomycetia</taxon>
        <taxon>Pirellulales</taxon>
        <taxon>Lacipirellulaceae</taxon>
        <taxon>Lacipirellula</taxon>
    </lineage>
</organism>
<protein>
    <submittedName>
        <fullName evidence="1">Uncharacterized protein</fullName>
    </submittedName>
</protein>
<dbReference type="EMBL" id="AP021861">
    <property type="protein sequence ID" value="BBO36158.1"/>
    <property type="molecule type" value="Genomic_DNA"/>
</dbReference>
<evidence type="ECO:0000313" key="2">
    <source>
        <dbReference type="Proteomes" id="UP000326837"/>
    </source>
</evidence>
<dbReference type="Proteomes" id="UP000326837">
    <property type="component" value="Chromosome"/>
</dbReference>
<reference evidence="2" key="1">
    <citation type="submission" date="2019-10" db="EMBL/GenBank/DDBJ databases">
        <title>Lacipirellula parvula gen. nov., sp. nov., representing a lineage of planctomycetes widespread in freshwater anoxic habitats, and description of the family Lacipirellulaceae.</title>
        <authorList>
            <person name="Dedysh S.N."/>
            <person name="Kulichevskaya I.S."/>
            <person name="Beletsky A.V."/>
            <person name="Rakitin A.L."/>
            <person name="Mardanov A.V."/>
            <person name="Ivanova A.A."/>
            <person name="Saltykova V.X."/>
            <person name="Rijpstra W.I.C."/>
            <person name="Sinninghe Damste J.S."/>
            <person name="Ravin N.V."/>
        </authorList>
    </citation>
    <scope>NUCLEOTIDE SEQUENCE [LARGE SCALE GENOMIC DNA]</scope>
    <source>
        <strain evidence="2">PX69</strain>
    </source>
</reference>
<sequence>MSCEQRLDDEMKSWSIARAGSSGHPVFDPLAAVFSEYSAPDETP</sequence>